<dbReference type="Proteomes" id="UP000238081">
    <property type="component" value="Unassembled WGS sequence"/>
</dbReference>
<dbReference type="InterPro" id="IPR023827">
    <property type="entry name" value="Peptidase_S8_Asp-AS"/>
</dbReference>
<dbReference type="AlphaFoldDB" id="A0A2S7F5T3"/>
<evidence type="ECO:0000256" key="3">
    <source>
        <dbReference type="ARBA" id="ARBA00022801"/>
    </source>
</evidence>
<dbReference type="PROSITE" id="PS00137">
    <property type="entry name" value="SUBTILASE_HIS"/>
    <property type="match status" value="1"/>
</dbReference>
<evidence type="ECO:0000313" key="7">
    <source>
        <dbReference type="EMBL" id="PPV12207.1"/>
    </source>
</evidence>
<comment type="caution">
    <text evidence="7">The sequence shown here is derived from an EMBL/GenBank/DDBJ whole genome shotgun (WGS) entry which is preliminary data.</text>
</comment>
<protein>
    <submittedName>
        <fullName evidence="7">Peptidase</fullName>
    </submittedName>
</protein>
<dbReference type="Pfam" id="PF00082">
    <property type="entry name" value="Peptidase_S8"/>
    <property type="match status" value="1"/>
</dbReference>
<dbReference type="PROSITE" id="PS51892">
    <property type="entry name" value="SUBTILASE"/>
    <property type="match status" value="1"/>
</dbReference>
<feature type="active site" description="Charge relay system" evidence="5">
    <location>
        <position position="345"/>
    </location>
</feature>
<evidence type="ECO:0000313" key="8">
    <source>
        <dbReference type="Proteomes" id="UP000238081"/>
    </source>
</evidence>
<dbReference type="SUPFAM" id="SSF52743">
    <property type="entry name" value="Subtilisin-like"/>
    <property type="match status" value="1"/>
</dbReference>
<dbReference type="InterPro" id="IPR022398">
    <property type="entry name" value="Peptidase_S8_His-AS"/>
</dbReference>
<dbReference type="RefSeq" id="WP_024038897.1">
    <property type="nucleotide sequence ID" value="NZ_CANCWB010000013.1"/>
</dbReference>
<dbReference type="PRINTS" id="PR00723">
    <property type="entry name" value="SUBTILISIN"/>
</dbReference>
<dbReference type="EMBL" id="LRDH01000153">
    <property type="protein sequence ID" value="PPV12207.1"/>
    <property type="molecule type" value="Genomic_DNA"/>
</dbReference>
<dbReference type="GO" id="GO:0004252">
    <property type="term" value="F:serine-type endopeptidase activity"/>
    <property type="evidence" value="ECO:0007669"/>
    <property type="project" value="UniProtKB-UniRule"/>
</dbReference>
<accession>A0A2S7F5T3</accession>
<feature type="active site" description="Charge relay system" evidence="5">
    <location>
        <position position="152"/>
    </location>
</feature>
<dbReference type="InterPro" id="IPR050131">
    <property type="entry name" value="Peptidase_S8_subtilisin-like"/>
</dbReference>
<evidence type="ECO:0000256" key="2">
    <source>
        <dbReference type="ARBA" id="ARBA00022670"/>
    </source>
</evidence>
<dbReference type="GO" id="GO:0006508">
    <property type="term" value="P:proteolysis"/>
    <property type="evidence" value="ECO:0007669"/>
    <property type="project" value="UniProtKB-KW"/>
</dbReference>
<gene>
    <name evidence="7" type="ORF">AWN73_19375</name>
</gene>
<reference evidence="7 8" key="1">
    <citation type="submission" date="2016-01" db="EMBL/GenBank/DDBJ databases">
        <title>Characterization of the Clostridium difficile lineages that are prevalent in Hong Kong and China.</title>
        <authorList>
            <person name="Kwok J.S.-L."/>
            <person name="Lam W.-Y."/>
            <person name="Ip M."/>
            <person name="Chan T.-F."/>
            <person name="Hawkey P.M."/>
            <person name="Tsui S.K.-W."/>
        </authorList>
    </citation>
    <scope>NUCLEOTIDE SEQUENCE [LARGE SCALE GENOMIC DNA]</scope>
    <source>
        <strain evidence="7 8">300064</strain>
    </source>
</reference>
<dbReference type="PROSITE" id="PS00136">
    <property type="entry name" value="SUBTILASE_ASP"/>
    <property type="match status" value="1"/>
</dbReference>
<keyword evidence="4 5" id="KW-0720">Serine protease</keyword>
<proteinExistence type="inferred from homology"/>
<feature type="domain" description="Peptidase S8/S53" evidence="6">
    <location>
        <begin position="108"/>
        <end position="375"/>
    </location>
</feature>
<keyword evidence="2 5" id="KW-0645">Protease</keyword>
<dbReference type="InterPro" id="IPR000209">
    <property type="entry name" value="Peptidase_S8/S53_dom"/>
</dbReference>
<dbReference type="PANTHER" id="PTHR43806:SF65">
    <property type="entry name" value="SERINE PROTEASE APRX"/>
    <property type="match status" value="1"/>
</dbReference>
<dbReference type="Gene3D" id="3.40.50.200">
    <property type="entry name" value="Peptidase S8/S53 domain"/>
    <property type="match status" value="1"/>
</dbReference>
<name>A0A2S7F5T3_CLOBU</name>
<evidence type="ECO:0000259" key="6">
    <source>
        <dbReference type="Pfam" id="PF00082"/>
    </source>
</evidence>
<evidence type="ECO:0000256" key="4">
    <source>
        <dbReference type="ARBA" id="ARBA00022825"/>
    </source>
</evidence>
<dbReference type="InterPro" id="IPR015500">
    <property type="entry name" value="Peptidase_S8_subtilisin-rel"/>
</dbReference>
<dbReference type="InterPro" id="IPR036852">
    <property type="entry name" value="Peptidase_S8/S53_dom_sf"/>
</dbReference>
<feature type="active site" description="Charge relay system" evidence="5">
    <location>
        <position position="117"/>
    </location>
</feature>
<evidence type="ECO:0000256" key="5">
    <source>
        <dbReference type="PROSITE-ProRule" id="PRU01240"/>
    </source>
</evidence>
<organism evidence="7 8">
    <name type="scientific">Clostridium butyricum</name>
    <dbReference type="NCBI Taxonomy" id="1492"/>
    <lineage>
        <taxon>Bacteria</taxon>
        <taxon>Bacillati</taxon>
        <taxon>Bacillota</taxon>
        <taxon>Clostridia</taxon>
        <taxon>Eubacteriales</taxon>
        <taxon>Clostridiaceae</taxon>
        <taxon>Clostridium</taxon>
    </lineage>
</organism>
<evidence type="ECO:0000256" key="1">
    <source>
        <dbReference type="ARBA" id="ARBA00011073"/>
    </source>
</evidence>
<comment type="similarity">
    <text evidence="1 5">Belongs to the peptidase S8 family.</text>
</comment>
<keyword evidence="3 5" id="KW-0378">Hydrolase</keyword>
<sequence length="401" mass="44581">MFSNKNKLDYNLKYYMSKNIYKSYRVLIKYKDFQSSIAKKINSYKGNVYHIIESSNIISAQLNGRSIERIIEYPEIEEIFLDEYLFLCGMSVTSANKSTYIEKTNLSGSGIGIGVVDSGVYPHKDLTSPTNKISLFEDLINDIQYPYDDNGHGTSVSGILCSSGFSSNNMYKGICPKSKLYCYKAFDKLGKGFASDVLFAIESLINLNLSEEHNIKILCLPFELLSHNVFITNAFEKLFDRAIENGMIPIVSAGSSINSKYSVMGIATLQNCITVGGLDTTKSIIKPYPYSACGPLSKYDKPDLCASCVNIVSLNCDKNYISEKNGIKLYPKQLDVSYKTFTGSSLATAYVSGICALICEKNPNIMFKDMHSLLQVACNSIDDIPKYIQGDGVINFKKLIT</sequence>
<dbReference type="PANTHER" id="PTHR43806">
    <property type="entry name" value="PEPTIDASE S8"/>
    <property type="match status" value="1"/>
</dbReference>